<dbReference type="Gene3D" id="3.40.50.720">
    <property type="entry name" value="NAD(P)-binding Rossmann-like Domain"/>
    <property type="match status" value="1"/>
</dbReference>
<dbReference type="Proteomes" id="UP000183208">
    <property type="component" value="Unassembled WGS sequence"/>
</dbReference>
<dbReference type="Pfam" id="PF13460">
    <property type="entry name" value="NAD_binding_10"/>
    <property type="match status" value="1"/>
</dbReference>
<organism evidence="2 3">
    <name type="scientific">Bradyrhizobium lablabi</name>
    <dbReference type="NCBI Taxonomy" id="722472"/>
    <lineage>
        <taxon>Bacteria</taxon>
        <taxon>Pseudomonadati</taxon>
        <taxon>Pseudomonadota</taxon>
        <taxon>Alphaproteobacteria</taxon>
        <taxon>Hyphomicrobiales</taxon>
        <taxon>Nitrobacteraceae</taxon>
        <taxon>Bradyrhizobium</taxon>
    </lineage>
</organism>
<dbReference type="InterPro" id="IPR051604">
    <property type="entry name" value="Ergot_Alk_Oxidoreductase"/>
</dbReference>
<dbReference type="PANTHER" id="PTHR43162:SF1">
    <property type="entry name" value="PRESTALK A DIFFERENTIATION PROTEIN A"/>
    <property type="match status" value="1"/>
</dbReference>
<dbReference type="EMBL" id="FNTI01000001">
    <property type="protein sequence ID" value="SEC54116.1"/>
    <property type="molecule type" value="Genomic_DNA"/>
</dbReference>
<dbReference type="AlphaFoldDB" id="A0A1M6UTU6"/>
<evidence type="ECO:0000259" key="1">
    <source>
        <dbReference type="Pfam" id="PF13460"/>
    </source>
</evidence>
<dbReference type="InterPro" id="IPR036291">
    <property type="entry name" value="NAD(P)-bd_dom_sf"/>
</dbReference>
<dbReference type="Gene3D" id="3.90.25.10">
    <property type="entry name" value="UDP-galactose 4-epimerase, domain 1"/>
    <property type="match status" value="1"/>
</dbReference>
<accession>A0A1M6UTU6</accession>
<proteinExistence type="predicted"/>
<evidence type="ECO:0000313" key="3">
    <source>
        <dbReference type="Proteomes" id="UP000183208"/>
    </source>
</evidence>
<dbReference type="RefSeq" id="WP_074831061.1">
    <property type="nucleotide sequence ID" value="NZ_FNTI01000001.1"/>
</dbReference>
<gene>
    <name evidence="2" type="ORF">SAMN05444171_1669</name>
</gene>
<name>A0A1M6UTU6_9BRAD</name>
<feature type="domain" description="NAD(P)-binding" evidence="1">
    <location>
        <begin position="6"/>
        <end position="120"/>
    </location>
</feature>
<evidence type="ECO:0000313" key="2">
    <source>
        <dbReference type="EMBL" id="SEC54116.1"/>
    </source>
</evidence>
<sequence>MYAVTGITGQVGSATANSLLEMGQRVRAVVRNPERARDWADKGCEIAQADFADSEALVRAFSGVDGVFILIPPMFDPSPGFPEVRAVIATLRTALETARPPKIVCLSTIGAQATQPNLLNQLGLVEQGLSTLSFPIAFLRAAWFMENSRWDVASAREGTMPSFLQPIEKAVPMIATTDIGRLAAKLLQESWTGRRIVELESRHRVTPIEMAAAFTTILGREVHTEVVARETWHDLFAAQGMKNPTPRIQMLDGFNEGWIAFERDGTEHVLGETPFEMVAAELVRHAG</sequence>
<dbReference type="SUPFAM" id="SSF51735">
    <property type="entry name" value="NAD(P)-binding Rossmann-fold domains"/>
    <property type="match status" value="1"/>
</dbReference>
<dbReference type="PANTHER" id="PTHR43162">
    <property type="match status" value="1"/>
</dbReference>
<reference evidence="2 3" key="1">
    <citation type="submission" date="2016-10" db="EMBL/GenBank/DDBJ databases">
        <authorList>
            <person name="de Groot N.N."/>
        </authorList>
    </citation>
    <scope>NUCLEOTIDE SEQUENCE [LARGE SCALE GENOMIC DNA]</scope>
    <source>
        <strain evidence="2 3">GAS522</strain>
    </source>
</reference>
<dbReference type="OrthoDB" id="7352262at2"/>
<dbReference type="InterPro" id="IPR016040">
    <property type="entry name" value="NAD(P)-bd_dom"/>
</dbReference>
<protein>
    <submittedName>
        <fullName evidence="2">Uncharacterized conserved protein YbjT, contains NAD(P)-binding and DUF2867 domains</fullName>
    </submittedName>
</protein>